<evidence type="ECO:0000256" key="1">
    <source>
        <dbReference type="SAM" id="MobiDB-lite"/>
    </source>
</evidence>
<name>C3ZDD4_BRAFL</name>
<feature type="compositionally biased region" description="Basic and acidic residues" evidence="1">
    <location>
        <begin position="336"/>
        <end position="367"/>
    </location>
</feature>
<feature type="region of interest" description="Disordered" evidence="1">
    <location>
        <begin position="77"/>
        <end position="105"/>
    </location>
</feature>
<feature type="compositionally biased region" description="Polar residues" evidence="1">
    <location>
        <begin position="196"/>
        <end position="223"/>
    </location>
</feature>
<reference evidence="2" key="1">
    <citation type="journal article" date="2008" name="Nature">
        <title>The amphioxus genome and the evolution of the chordate karyotype.</title>
        <authorList>
            <consortium name="US DOE Joint Genome Institute (JGI-PGF)"/>
            <person name="Putnam N.H."/>
            <person name="Butts T."/>
            <person name="Ferrier D.E.K."/>
            <person name="Furlong R.F."/>
            <person name="Hellsten U."/>
            <person name="Kawashima T."/>
            <person name="Robinson-Rechavi M."/>
            <person name="Shoguchi E."/>
            <person name="Terry A."/>
            <person name="Yu J.-K."/>
            <person name="Benito-Gutierrez E.L."/>
            <person name="Dubchak I."/>
            <person name="Garcia-Fernandez J."/>
            <person name="Gibson-Brown J.J."/>
            <person name="Grigoriev I.V."/>
            <person name="Horton A.C."/>
            <person name="de Jong P.J."/>
            <person name="Jurka J."/>
            <person name="Kapitonov V.V."/>
            <person name="Kohara Y."/>
            <person name="Kuroki Y."/>
            <person name="Lindquist E."/>
            <person name="Lucas S."/>
            <person name="Osoegawa K."/>
            <person name="Pennacchio L.A."/>
            <person name="Salamov A.A."/>
            <person name="Satou Y."/>
            <person name="Sauka-Spengler T."/>
            <person name="Schmutz J."/>
            <person name="Shin-I T."/>
            <person name="Toyoda A."/>
            <person name="Bronner-Fraser M."/>
            <person name="Fujiyama A."/>
            <person name="Holland L.Z."/>
            <person name="Holland P.W.H."/>
            <person name="Satoh N."/>
            <person name="Rokhsar D.S."/>
        </authorList>
    </citation>
    <scope>NUCLEOTIDE SEQUENCE [LARGE SCALE GENOMIC DNA]</scope>
    <source>
        <strain evidence="2">S238N-H82</strain>
        <tissue evidence="2">Testes</tissue>
    </source>
</reference>
<sequence length="426" mass="47084">MLIVSFPAATSDSTFLKSRLNFNLRSPHYYWNSKCLQDISPEEMMMSVQLLRACLVAVVVKTSLELPAPSIVRPCDRHDGCRKTRPDAAVSSETDPGDGSSADDWLPVDATVEDVSETSYEPAQEKLVFTELLKSLQQIQRKANITKQSRLGKLLSGLVAKQNRRRKAKASKLNTLLSQDVLTTTTTTTPSENRDQTTSSDFITKAATPSTPHQLTPGTPTQKPENDITFNVEMPEWFWVAPERTLSPFQFSDDKPAEVAELRGDETVQPDGTLSVDTNFGGEIIPFPDRLGPDHTSLITSSEQDLLDQLTLWSKMSLEADKNSYPLGTELEEEETPKQDEKLSSLRKEKPDTPTETHVPDRPDHSSQTRCATPEDSSRQTAAAKSGGSSAIEGPAMRAPNVSVCTEKCIPHEQTPKTRESLVRDL</sequence>
<dbReference type="InParanoid" id="C3ZDD4"/>
<accession>C3ZDD4</accession>
<dbReference type="EMBL" id="GG666612">
    <property type="protein sequence ID" value="EEN49489.1"/>
    <property type="molecule type" value="Genomic_DNA"/>
</dbReference>
<evidence type="ECO:0000313" key="2">
    <source>
        <dbReference type="EMBL" id="EEN49489.1"/>
    </source>
</evidence>
<protein>
    <submittedName>
        <fullName evidence="2">Uncharacterized protein</fullName>
    </submittedName>
</protein>
<organism>
    <name type="scientific">Branchiostoma floridae</name>
    <name type="common">Florida lancelet</name>
    <name type="synonym">Amphioxus</name>
    <dbReference type="NCBI Taxonomy" id="7739"/>
    <lineage>
        <taxon>Eukaryota</taxon>
        <taxon>Metazoa</taxon>
        <taxon>Chordata</taxon>
        <taxon>Cephalochordata</taxon>
        <taxon>Leptocardii</taxon>
        <taxon>Amphioxiformes</taxon>
        <taxon>Branchiostomatidae</taxon>
        <taxon>Branchiostoma</taxon>
    </lineage>
</organism>
<gene>
    <name evidence="2" type="ORF">BRAFLDRAFT_70741</name>
</gene>
<feature type="compositionally biased region" description="Basic and acidic residues" evidence="1">
    <location>
        <begin position="77"/>
        <end position="86"/>
    </location>
</feature>
<feature type="region of interest" description="Disordered" evidence="1">
    <location>
        <begin position="184"/>
        <end position="225"/>
    </location>
</feature>
<dbReference type="AlphaFoldDB" id="C3ZDD4"/>
<feature type="compositionally biased region" description="Polar residues" evidence="1">
    <location>
        <begin position="379"/>
        <end position="389"/>
    </location>
</feature>
<proteinExistence type="predicted"/>
<feature type="region of interest" description="Disordered" evidence="1">
    <location>
        <begin position="325"/>
        <end position="399"/>
    </location>
</feature>